<dbReference type="AlphaFoldDB" id="B9TGK8"/>
<dbReference type="GO" id="GO:0005694">
    <property type="term" value="C:chromosome"/>
    <property type="evidence" value="ECO:0007669"/>
    <property type="project" value="InterPro"/>
</dbReference>
<sequence>MSLPVRKFSSQLFKDSKRIEKLIGPLDVLLVGGLDSDIRPEAGVLQELGLFREEHPARLAGNVIVERERVTACLDQPYSGLPAQTVLRLASTPSMVMTIENLTTFHSEARQRCDENVLLIYTAGMPSPAWRAMYRRLLGSLSNDVPVYHWGDVDEGGFRIAATLASDANSVGYKLLPWKMHPDDVPKNVRRKATPHTLAQIRYFSAVAGWSELGDAISEAEFVVEQESL</sequence>
<dbReference type="EMBL" id="EQ980710">
    <property type="protein sequence ID" value="EEF25006.1"/>
    <property type="molecule type" value="Genomic_DNA"/>
</dbReference>
<proteinExistence type="predicted"/>
<accession>B9TGK8</accession>
<dbReference type="SUPFAM" id="SSF56726">
    <property type="entry name" value="DNA topoisomerase IV, alpha subunit"/>
    <property type="match status" value="1"/>
</dbReference>
<dbReference type="Gene3D" id="3.40.1360.10">
    <property type="match status" value="1"/>
</dbReference>
<dbReference type="InterPro" id="IPR036078">
    <property type="entry name" value="Spo11/TopoVI_A_sf"/>
</dbReference>
<feature type="domain" description="Wadjet protein JetD C-terminal" evidence="1">
    <location>
        <begin position="75"/>
        <end position="168"/>
    </location>
</feature>
<keyword evidence="3" id="KW-1185">Reference proteome</keyword>
<dbReference type="Pfam" id="PF09983">
    <property type="entry name" value="JetD_C"/>
    <property type="match status" value="1"/>
</dbReference>
<reference evidence="3" key="1">
    <citation type="journal article" date="2010" name="Nat. Biotechnol.">
        <title>Draft genome sequence of the oilseed species Ricinus communis.</title>
        <authorList>
            <person name="Chan A.P."/>
            <person name="Crabtree J."/>
            <person name="Zhao Q."/>
            <person name="Lorenzi H."/>
            <person name="Orvis J."/>
            <person name="Puiu D."/>
            <person name="Melake-Berhan A."/>
            <person name="Jones K.M."/>
            <person name="Redman J."/>
            <person name="Chen G."/>
            <person name="Cahoon E.B."/>
            <person name="Gedil M."/>
            <person name="Stanke M."/>
            <person name="Haas B.J."/>
            <person name="Wortman J.R."/>
            <person name="Fraser-Liggett C.M."/>
            <person name="Ravel J."/>
            <person name="Rabinowicz P.D."/>
        </authorList>
    </citation>
    <scope>NUCLEOTIDE SEQUENCE [LARGE SCALE GENOMIC DNA]</scope>
    <source>
        <strain evidence="3">cv. Hale</strain>
    </source>
</reference>
<evidence type="ECO:0000313" key="2">
    <source>
        <dbReference type="EMBL" id="EEF25006.1"/>
    </source>
</evidence>
<dbReference type="GO" id="GO:0003677">
    <property type="term" value="F:DNA binding"/>
    <property type="evidence" value="ECO:0007669"/>
    <property type="project" value="InterPro"/>
</dbReference>
<name>B9TGK8_RICCO</name>
<protein>
    <recommendedName>
        <fullName evidence="1">Wadjet protein JetD C-terminal domain-containing protein</fullName>
    </recommendedName>
</protein>
<organism evidence="2 3">
    <name type="scientific">Ricinus communis</name>
    <name type="common">Castor bean</name>
    <dbReference type="NCBI Taxonomy" id="3988"/>
    <lineage>
        <taxon>Eukaryota</taxon>
        <taxon>Viridiplantae</taxon>
        <taxon>Streptophyta</taxon>
        <taxon>Embryophyta</taxon>
        <taxon>Tracheophyta</taxon>
        <taxon>Spermatophyta</taxon>
        <taxon>Magnoliopsida</taxon>
        <taxon>eudicotyledons</taxon>
        <taxon>Gunneridae</taxon>
        <taxon>Pentapetalae</taxon>
        <taxon>rosids</taxon>
        <taxon>fabids</taxon>
        <taxon>Malpighiales</taxon>
        <taxon>Euphorbiaceae</taxon>
        <taxon>Acalyphoideae</taxon>
        <taxon>Acalypheae</taxon>
        <taxon>Ricinus</taxon>
    </lineage>
</organism>
<gene>
    <name evidence="2" type="ORF">RCOM_1786360</name>
</gene>
<dbReference type="InterPro" id="IPR024534">
    <property type="entry name" value="JetD_C"/>
</dbReference>
<evidence type="ECO:0000259" key="1">
    <source>
        <dbReference type="Pfam" id="PF09983"/>
    </source>
</evidence>
<dbReference type="InParanoid" id="B9TGK8"/>
<dbReference type="Proteomes" id="UP000008311">
    <property type="component" value="Unassembled WGS sequence"/>
</dbReference>
<evidence type="ECO:0000313" key="3">
    <source>
        <dbReference type="Proteomes" id="UP000008311"/>
    </source>
</evidence>